<gene>
    <name evidence="10" type="primary">ispE</name>
    <name evidence="13" type="ORF">FHS79_000158</name>
</gene>
<keyword evidence="14" id="KW-1185">Reference proteome</keyword>
<name>A0A841L011_9SPHN</name>
<keyword evidence="8 10" id="KW-0414">Isoprene biosynthesis</keyword>
<evidence type="ECO:0000256" key="6">
    <source>
        <dbReference type="ARBA" id="ARBA00022777"/>
    </source>
</evidence>
<dbReference type="Gene3D" id="3.30.70.890">
    <property type="entry name" value="GHMP kinase, C-terminal domain"/>
    <property type="match status" value="1"/>
</dbReference>
<dbReference type="GO" id="GO:0016114">
    <property type="term" value="P:terpenoid biosynthetic process"/>
    <property type="evidence" value="ECO:0007669"/>
    <property type="project" value="UniProtKB-UniRule"/>
</dbReference>
<evidence type="ECO:0000259" key="12">
    <source>
        <dbReference type="Pfam" id="PF08544"/>
    </source>
</evidence>
<keyword evidence="6 10" id="KW-0418">Kinase</keyword>
<dbReference type="InterPro" id="IPR020568">
    <property type="entry name" value="Ribosomal_Su5_D2-typ_SF"/>
</dbReference>
<dbReference type="GO" id="GO:0005524">
    <property type="term" value="F:ATP binding"/>
    <property type="evidence" value="ECO:0007669"/>
    <property type="project" value="UniProtKB-UniRule"/>
</dbReference>
<dbReference type="SUPFAM" id="SSF54211">
    <property type="entry name" value="Ribosomal protein S5 domain 2-like"/>
    <property type="match status" value="1"/>
</dbReference>
<dbReference type="InterPro" id="IPR013750">
    <property type="entry name" value="GHMP_kinase_C_dom"/>
</dbReference>
<evidence type="ECO:0000256" key="1">
    <source>
        <dbReference type="ARBA" id="ARBA00009684"/>
    </source>
</evidence>
<evidence type="ECO:0000313" key="14">
    <source>
        <dbReference type="Proteomes" id="UP000538147"/>
    </source>
</evidence>
<evidence type="ECO:0000256" key="7">
    <source>
        <dbReference type="ARBA" id="ARBA00022840"/>
    </source>
</evidence>
<keyword evidence="4 10" id="KW-0808">Transferase</keyword>
<feature type="active site" evidence="10">
    <location>
        <position position="8"/>
    </location>
</feature>
<keyword evidence="5 10" id="KW-0547">Nucleotide-binding</keyword>
<dbReference type="Gene3D" id="3.30.230.10">
    <property type="match status" value="1"/>
</dbReference>
<dbReference type="RefSeq" id="WP_184193858.1">
    <property type="nucleotide sequence ID" value="NZ_BMOX01000057.1"/>
</dbReference>
<feature type="binding site" evidence="10">
    <location>
        <begin position="93"/>
        <end position="103"/>
    </location>
    <ligand>
        <name>ATP</name>
        <dbReference type="ChEBI" id="CHEBI:30616"/>
    </ligand>
</feature>
<comment type="similarity">
    <text evidence="1 10">Belongs to the GHMP kinase family. IspE subfamily.</text>
</comment>
<evidence type="ECO:0000259" key="11">
    <source>
        <dbReference type="Pfam" id="PF00288"/>
    </source>
</evidence>
<comment type="function">
    <text evidence="10">Catalyzes the phosphorylation of the position 2 hydroxy group of 4-diphosphocytidyl-2C-methyl-D-erythritol.</text>
</comment>
<dbReference type="NCBIfam" id="TIGR00154">
    <property type="entry name" value="ispE"/>
    <property type="match status" value="1"/>
</dbReference>
<dbReference type="InterPro" id="IPR014721">
    <property type="entry name" value="Ribsml_uS5_D2-typ_fold_subgr"/>
</dbReference>
<dbReference type="InterPro" id="IPR004424">
    <property type="entry name" value="IspE"/>
</dbReference>
<evidence type="ECO:0000256" key="4">
    <source>
        <dbReference type="ARBA" id="ARBA00022679"/>
    </source>
</evidence>
<dbReference type="EMBL" id="JACIIV010000001">
    <property type="protein sequence ID" value="MBB6226007.1"/>
    <property type="molecule type" value="Genomic_DNA"/>
</dbReference>
<proteinExistence type="inferred from homology"/>
<feature type="active site" evidence="10">
    <location>
        <position position="135"/>
    </location>
</feature>
<keyword evidence="7 10" id="KW-0067">ATP-binding</keyword>
<dbReference type="PANTHER" id="PTHR43527:SF2">
    <property type="entry name" value="4-DIPHOSPHOCYTIDYL-2-C-METHYL-D-ERYTHRITOL KINASE, CHLOROPLASTIC"/>
    <property type="match status" value="1"/>
</dbReference>
<dbReference type="UniPathway" id="UPA00056">
    <property type="reaction ID" value="UER00094"/>
</dbReference>
<evidence type="ECO:0000256" key="9">
    <source>
        <dbReference type="ARBA" id="ARBA00032554"/>
    </source>
</evidence>
<comment type="pathway">
    <text evidence="10">Isoprenoid biosynthesis; isopentenyl diphosphate biosynthesis via DXP pathway; isopentenyl diphosphate from 1-deoxy-D-xylulose 5-phosphate: step 3/6.</text>
</comment>
<dbReference type="EC" id="2.7.1.148" evidence="2 10"/>
<feature type="domain" description="GHMP kinase N-terminal" evidence="11">
    <location>
        <begin position="65"/>
        <end position="141"/>
    </location>
</feature>
<dbReference type="PIRSF" id="PIRSF010376">
    <property type="entry name" value="IspE"/>
    <property type="match status" value="1"/>
</dbReference>
<dbReference type="HAMAP" id="MF_00061">
    <property type="entry name" value="IspE"/>
    <property type="match status" value="1"/>
</dbReference>
<dbReference type="PANTHER" id="PTHR43527">
    <property type="entry name" value="4-DIPHOSPHOCYTIDYL-2-C-METHYL-D-ERYTHRITOL KINASE, CHLOROPLASTIC"/>
    <property type="match status" value="1"/>
</dbReference>
<dbReference type="NCBIfam" id="NF011202">
    <property type="entry name" value="PRK14608.1"/>
    <property type="match status" value="1"/>
</dbReference>
<dbReference type="Proteomes" id="UP000538147">
    <property type="component" value="Unassembled WGS sequence"/>
</dbReference>
<dbReference type="Pfam" id="PF00288">
    <property type="entry name" value="GHMP_kinases_N"/>
    <property type="match status" value="1"/>
</dbReference>
<evidence type="ECO:0000313" key="13">
    <source>
        <dbReference type="EMBL" id="MBB6226007.1"/>
    </source>
</evidence>
<organism evidence="13 14">
    <name type="scientific">Polymorphobacter multimanifer</name>
    <dbReference type="NCBI Taxonomy" id="1070431"/>
    <lineage>
        <taxon>Bacteria</taxon>
        <taxon>Pseudomonadati</taxon>
        <taxon>Pseudomonadota</taxon>
        <taxon>Alphaproteobacteria</taxon>
        <taxon>Sphingomonadales</taxon>
        <taxon>Sphingosinicellaceae</taxon>
        <taxon>Polymorphobacter</taxon>
    </lineage>
</organism>
<feature type="domain" description="GHMP kinase C-terminal" evidence="12">
    <location>
        <begin position="205"/>
        <end position="258"/>
    </location>
</feature>
<dbReference type="GO" id="GO:0050515">
    <property type="term" value="F:4-(cytidine 5'-diphospho)-2-C-methyl-D-erythritol kinase activity"/>
    <property type="evidence" value="ECO:0007669"/>
    <property type="project" value="UniProtKB-UniRule"/>
</dbReference>
<sequence length="271" mass="28046">MHEAAPAKVNLALHLRRRREDGYHDLETIFAFTAFGDTLHAEPADTLTLRIDGEHAEAAGAGPDNLVIRAARALADAAGIHAGAELHLEKRIPVAAGLGGGSADAAATLRLLGRLWQLDWPATRLEALAAGLGADVPACVASQTCFGQGKGETLSRWPHDLAGTPILLVNPRVAVPTGPVFAGWDQADRGGIDAQAPLASLRNDMTPAACAIAPVIGEVLEALSRQPGTTLVRMSGSGATCLALFETVGARDTAAAALAPHGWWHAATTLL</sequence>
<dbReference type="InterPro" id="IPR006204">
    <property type="entry name" value="GHMP_kinase_N_dom"/>
</dbReference>
<evidence type="ECO:0000256" key="10">
    <source>
        <dbReference type="HAMAP-Rule" id="MF_00061"/>
    </source>
</evidence>
<dbReference type="AlphaFoldDB" id="A0A841L011"/>
<comment type="caution">
    <text evidence="13">The sequence shown here is derived from an EMBL/GenBank/DDBJ whole genome shotgun (WGS) entry which is preliminary data.</text>
</comment>
<dbReference type="SUPFAM" id="SSF55060">
    <property type="entry name" value="GHMP Kinase, C-terminal domain"/>
    <property type="match status" value="1"/>
</dbReference>
<protein>
    <recommendedName>
        <fullName evidence="3 10">4-diphosphocytidyl-2-C-methyl-D-erythritol kinase</fullName>
        <shortName evidence="10">CMK</shortName>
        <ecNumber evidence="2 10">2.7.1.148</ecNumber>
    </recommendedName>
    <alternativeName>
        <fullName evidence="9 10">4-(cytidine-5'-diphospho)-2-C-methyl-D-erythritol kinase</fullName>
    </alternativeName>
</protein>
<evidence type="ECO:0000256" key="3">
    <source>
        <dbReference type="ARBA" id="ARBA00017473"/>
    </source>
</evidence>
<evidence type="ECO:0000256" key="8">
    <source>
        <dbReference type="ARBA" id="ARBA00023229"/>
    </source>
</evidence>
<evidence type="ECO:0000256" key="2">
    <source>
        <dbReference type="ARBA" id="ARBA00012052"/>
    </source>
</evidence>
<dbReference type="GO" id="GO:0019288">
    <property type="term" value="P:isopentenyl diphosphate biosynthetic process, methylerythritol 4-phosphate pathway"/>
    <property type="evidence" value="ECO:0007669"/>
    <property type="project" value="UniProtKB-UniRule"/>
</dbReference>
<reference evidence="13 14" key="1">
    <citation type="submission" date="2020-08" db="EMBL/GenBank/DDBJ databases">
        <title>Genomic Encyclopedia of Type Strains, Phase IV (KMG-IV): sequencing the most valuable type-strain genomes for metagenomic binning, comparative biology and taxonomic classification.</title>
        <authorList>
            <person name="Goeker M."/>
        </authorList>
    </citation>
    <scope>NUCLEOTIDE SEQUENCE [LARGE SCALE GENOMIC DNA]</scope>
    <source>
        <strain evidence="13 14">DSM 102189</strain>
    </source>
</reference>
<evidence type="ECO:0000256" key="5">
    <source>
        <dbReference type="ARBA" id="ARBA00022741"/>
    </source>
</evidence>
<accession>A0A841L011</accession>
<dbReference type="Pfam" id="PF08544">
    <property type="entry name" value="GHMP_kinases_C"/>
    <property type="match status" value="1"/>
</dbReference>
<dbReference type="InterPro" id="IPR036554">
    <property type="entry name" value="GHMP_kinase_C_sf"/>
</dbReference>
<comment type="catalytic activity">
    <reaction evidence="10">
        <text>4-CDP-2-C-methyl-D-erythritol + ATP = 4-CDP-2-C-methyl-D-erythritol 2-phosphate + ADP + H(+)</text>
        <dbReference type="Rhea" id="RHEA:18437"/>
        <dbReference type="ChEBI" id="CHEBI:15378"/>
        <dbReference type="ChEBI" id="CHEBI:30616"/>
        <dbReference type="ChEBI" id="CHEBI:57823"/>
        <dbReference type="ChEBI" id="CHEBI:57919"/>
        <dbReference type="ChEBI" id="CHEBI:456216"/>
        <dbReference type="EC" id="2.7.1.148"/>
    </reaction>
</comment>